<dbReference type="PANTHER" id="PTHR42740">
    <property type="entry name" value="RIBONUCLEASE VAPC3"/>
    <property type="match status" value="1"/>
</dbReference>
<dbReference type="GO" id="GO:0004540">
    <property type="term" value="F:RNA nuclease activity"/>
    <property type="evidence" value="ECO:0007669"/>
    <property type="project" value="TreeGrafter"/>
</dbReference>
<evidence type="ECO:0000313" key="8">
    <source>
        <dbReference type="Proteomes" id="UP000178603"/>
    </source>
</evidence>
<comment type="caution">
    <text evidence="7">The sequence shown here is derived from an EMBL/GenBank/DDBJ whole genome shotgun (WGS) entry which is preliminary data.</text>
</comment>
<dbReference type="SMART" id="SM00670">
    <property type="entry name" value="PINc"/>
    <property type="match status" value="1"/>
</dbReference>
<proteinExistence type="predicted"/>
<dbReference type="Proteomes" id="UP000178603">
    <property type="component" value="Unassembled WGS sequence"/>
</dbReference>
<gene>
    <name evidence="7" type="ORF">A3E44_04680</name>
</gene>
<dbReference type="GO" id="GO:0016787">
    <property type="term" value="F:hydrolase activity"/>
    <property type="evidence" value="ECO:0007669"/>
    <property type="project" value="UniProtKB-KW"/>
</dbReference>
<sequence>MNIIIDTSILIDKLRGGKKWDEFFESVDSDSKLFLPTIVVFELFLGSSSRRSNVEKKINNFKKYFQQVDLSWDIAKRAAEIYRDQTKDIEAADCIIAATAFSLGGTVLTINKKHFSKIPGVVVY</sequence>
<dbReference type="InterPro" id="IPR029060">
    <property type="entry name" value="PIN-like_dom_sf"/>
</dbReference>
<dbReference type="InterPro" id="IPR051749">
    <property type="entry name" value="PINc/VapC_TA_RNase"/>
</dbReference>
<dbReference type="SUPFAM" id="SSF88723">
    <property type="entry name" value="PIN domain-like"/>
    <property type="match status" value="1"/>
</dbReference>
<keyword evidence="2" id="KW-0540">Nuclease</keyword>
<protein>
    <recommendedName>
        <fullName evidence="6">PIN domain-containing protein</fullName>
    </recommendedName>
</protein>
<dbReference type="PANTHER" id="PTHR42740:SF1">
    <property type="entry name" value="RIBONUCLEASE VAPC3"/>
    <property type="match status" value="1"/>
</dbReference>
<evidence type="ECO:0000256" key="5">
    <source>
        <dbReference type="ARBA" id="ARBA00022842"/>
    </source>
</evidence>
<evidence type="ECO:0000256" key="2">
    <source>
        <dbReference type="ARBA" id="ARBA00022722"/>
    </source>
</evidence>
<evidence type="ECO:0000313" key="7">
    <source>
        <dbReference type="EMBL" id="OGM55019.1"/>
    </source>
</evidence>
<dbReference type="AlphaFoldDB" id="A0A1F8AU40"/>
<dbReference type="GO" id="GO:0046872">
    <property type="term" value="F:metal ion binding"/>
    <property type="evidence" value="ECO:0007669"/>
    <property type="project" value="UniProtKB-KW"/>
</dbReference>
<reference evidence="7 8" key="1">
    <citation type="journal article" date="2016" name="Nat. Commun.">
        <title>Thousands of microbial genomes shed light on interconnected biogeochemical processes in an aquifer system.</title>
        <authorList>
            <person name="Anantharaman K."/>
            <person name="Brown C.T."/>
            <person name="Hug L.A."/>
            <person name="Sharon I."/>
            <person name="Castelle C.J."/>
            <person name="Probst A.J."/>
            <person name="Thomas B.C."/>
            <person name="Singh A."/>
            <person name="Wilkins M.J."/>
            <person name="Karaoz U."/>
            <person name="Brodie E.L."/>
            <person name="Williams K.H."/>
            <person name="Hubbard S.S."/>
            <person name="Banfield J.F."/>
        </authorList>
    </citation>
    <scope>NUCLEOTIDE SEQUENCE [LARGE SCALE GENOMIC DNA]</scope>
</reference>
<evidence type="ECO:0000256" key="4">
    <source>
        <dbReference type="ARBA" id="ARBA00022801"/>
    </source>
</evidence>
<dbReference type="InterPro" id="IPR002716">
    <property type="entry name" value="PIN_dom"/>
</dbReference>
<dbReference type="Pfam" id="PF01850">
    <property type="entry name" value="PIN"/>
    <property type="match status" value="1"/>
</dbReference>
<keyword evidence="4" id="KW-0378">Hydrolase</keyword>
<dbReference type="Gene3D" id="3.40.50.1010">
    <property type="entry name" value="5'-nuclease"/>
    <property type="match status" value="1"/>
</dbReference>
<evidence type="ECO:0000256" key="1">
    <source>
        <dbReference type="ARBA" id="ARBA00022649"/>
    </source>
</evidence>
<feature type="domain" description="PIN" evidence="6">
    <location>
        <begin position="1"/>
        <end position="116"/>
    </location>
</feature>
<evidence type="ECO:0000256" key="3">
    <source>
        <dbReference type="ARBA" id="ARBA00022723"/>
    </source>
</evidence>
<keyword evidence="1" id="KW-1277">Toxin-antitoxin system</keyword>
<organism evidence="7 8">
    <name type="scientific">Candidatus Woesebacteria bacterium RIFCSPHIGHO2_12_FULL_41_24</name>
    <dbReference type="NCBI Taxonomy" id="1802510"/>
    <lineage>
        <taxon>Bacteria</taxon>
        <taxon>Candidatus Woeseibacteriota</taxon>
    </lineage>
</organism>
<evidence type="ECO:0000259" key="6">
    <source>
        <dbReference type="SMART" id="SM00670"/>
    </source>
</evidence>
<name>A0A1F8AU40_9BACT</name>
<keyword evidence="3" id="KW-0479">Metal-binding</keyword>
<dbReference type="EMBL" id="MGGW01000006">
    <property type="protein sequence ID" value="OGM55019.1"/>
    <property type="molecule type" value="Genomic_DNA"/>
</dbReference>
<keyword evidence="5" id="KW-0460">Magnesium</keyword>
<dbReference type="CDD" id="cd18741">
    <property type="entry name" value="PIN_VapC4-5_FitB-like"/>
    <property type="match status" value="1"/>
</dbReference>
<accession>A0A1F8AU40</accession>